<accession>A0A3L9YDR5</accession>
<feature type="transmembrane region" description="Helical" evidence="1">
    <location>
        <begin position="72"/>
        <end position="90"/>
    </location>
</feature>
<gene>
    <name evidence="2" type="ORF">BXY75_1967</name>
</gene>
<feature type="transmembrane region" description="Helical" evidence="1">
    <location>
        <begin position="6"/>
        <end position="27"/>
    </location>
</feature>
<protein>
    <recommendedName>
        <fullName evidence="4">Mechanosensitive ion channel-like protein</fullName>
    </recommendedName>
</protein>
<sequence>METDFTWKYFGEVLIGLFALYWIFKFLTEVFVKLSRKSSTKKLIRKISTHFLTLYIPLAVLLLIISFIRIDYIVHGIIFLAAGIIGFPYIRNYLNGILIKLNPLIETGTQISTGDFKGEITELLALGAILKVPKGKHFVNYSEIQQHGFSILYKEDDAILKSIYISEAVSEKEILDLMFDNPMVNFSKPPTLKKVAGENLQRLQFTLENGAKTKDLIAYFERNNIETISKQKAL</sequence>
<dbReference type="EMBL" id="REFC01000013">
    <property type="protein sequence ID" value="RMA58594.1"/>
    <property type="molecule type" value="Genomic_DNA"/>
</dbReference>
<dbReference type="AlphaFoldDB" id="A0A3L9YDR5"/>
<name>A0A3L9YDR5_9FLAO</name>
<feature type="transmembrane region" description="Helical" evidence="1">
    <location>
        <begin position="47"/>
        <end position="66"/>
    </location>
</feature>
<proteinExistence type="predicted"/>
<keyword evidence="1" id="KW-1133">Transmembrane helix</keyword>
<dbReference type="RefSeq" id="WP_121907542.1">
    <property type="nucleotide sequence ID" value="NZ_REFC01000013.1"/>
</dbReference>
<dbReference type="OrthoDB" id="1116684at2"/>
<keyword evidence="1" id="KW-0472">Membrane</keyword>
<keyword evidence="1" id="KW-0812">Transmembrane</keyword>
<evidence type="ECO:0000313" key="3">
    <source>
        <dbReference type="Proteomes" id="UP000271339"/>
    </source>
</evidence>
<dbReference type="Proteomes" id="UP000271339">
    <property type="component" value="Unassembled WGS sequence"/>
</dbReference>
<evidence type="ECO:0008006" key="4">
    <source>
        <dbReference type="Google" id="ProtNLM"/>
    </source>
</evidence>
<comment type="caution">
    <text evidence="2">The sequence shown here is derived from an EMBL/GenBank/DDBJ whole genome shotgun (WGS) entry which is preliminary data.</text>
</comment>
<evidence type="ECO:0000256" key="1">
    <source>
        <dbReference type="SAM" id="Phobius"/>
    </source>
</evidence>
<organism evidence="2 3">
    <name type="scientific">Ulvibacter antarcticus</name>
    <dbReference type="NCBI Taxonomy" id="442714"/>
    <lineage>
        <taxon>Bacteria</taxon>
        <taxon>Pseudomonadati</taxon>
        <taxon>Bacteroidota</taxon>
        <taxon>Flavobacteriia</taxon>
        <taxon>Flavobacteriales</taxon>
        <taxon>Flavobacteriaceae</taxon>
        <taxon>Ulvibacter</taxon>
    </lineage>
</organism>
<evidence type="ECO:0000313" key="2">
    <source>
        <dbReference type="EMBL" id="RMA58594.1"/>
    </source>
</evidence>
<reference evidence="2 3" key="1">
    <citation type="submission" date="2018-10" db="EMBL/GenBank/DDBJ databases">
        <title>Genomic Encyclopedia of Archaeal and Bacterial Type Strains, Phase II (KMG-II): from individual species to whole genera.</title>
        <authorList>
            <person name="Goeker M."/>
        </authorList>
    </citation>
    <scope>NUCLEOTIDE SEQUENCE [LARGE SCALE GENOMIC DNA]</scope>
    <source>
        <strain evidence="2 3">DSM 23424</strain>
    </source>
</reference>
<keyword evidence="3" id="KW-1185">Reference proteome</keyword>